<dbReference type="SUPFAM" id="SSF53955">
    <property type="entry name" value="Lysozyme-like"/>
    <property type="match status" value="1"/>
</dbReference>
<keyword evidence="10" id="KW-1133">Transmembrane helix</keyword>
<evidence type="ECO:0000256" key="9">
    <source>
        <dbReference type="SAM" id="MobiDB-lite"/>
    </source>
</evidence>
<evidence type="ECO:0000259" key="11">
    <source>
        <dbReference type="PROSITE" id="PS51178"/>
    </source>
</evidence>
<dbReference type="InterPro" id="IPR001264">
    <property type="entry name" value="Glyco_trans_51"/>
</dbReference>
<keyword evidence="6" id="KW-0511">Multifunctional enzyme</keyword>
<dbReference type="InterPro" id="IPR050396">
    <property type="entry name" value="Glycosyltr_51/Transpeptidase"/>
</dbReference>
<proteinExistence type="predicted"/>
<dbReference type="OrthoDB" id="9766909at2"/>
<dbReference type="Gene3D" id="3.30.10.20">
    <property type="match status" value="1"/>
</dbReference>
<keyword evidence="10" id="KW-0812">Transmembrane</keyword>
<keyword evidence="3 12" id="KW-0328">Glycosyltransferase</keyword>
<dbReference type="SMART" id="SM00740">
    <property type="entry name" value="PASTA"/>
    <property type="match status" value="1"/>
</dbReference>
<evidence type="ECO:0000256" key="10">
    <source>
        <dbReference type="SAM" id="Phobius"/>
    </source>
</evidence>
<dbReference type="RefSeq" id="WP_104913007.1">
    <property type="nucleotide sequence ID" value="NZ_CP026923.1"/>
</dbReference>
<dbReference type="Gene3D" id="1.10.3810.10">
    <property type="entry name" value="Biosynthetic peptidoglycan transglycosylase-like"/>
    <property type="match status" value="1"/>
</dbReference>
<keyword evidence="2" id="KW-0645">Protease</keyword>
<keyword evidence="4 12" id="KW-0808">Transferase</keyword>
<dbReference type="Gene3D" id="3.40.710.10">
    <property type="entry name" value="DD-peptidase/beta-lactamase superfamily"/>
    <property type="match status" value="1"/>
</dbReference>
<evidence type="ECO:0000313" key="12">
    <source>
        <dbReference type="EMBL" id="AVG23382.1"/>
    </source>
</evidence>
<dbReference type="KEGG" id="psai:C3B54_11386"/>
<dbReference type="PROSITE" id="PS51178">
    <property type="entry name" value="PASTA"/>
    <property type="match status" value="1"/>
</dbReference>
<sequence>MANNPQKSKGWFAAILGITGMSALAGVIVTAMVAPAIAVTGVAANSAIGVFDALPEYIDLGEQAEKNTLWAWRSDNPADGHIRIAEVYWQDREEIPLERMSEHVINAAVAGEDRRFYDHAGVDATSVFRAALGNVLAGDIESGASTLTMQLVKNIFVQRSLYLPTEEERDEAYRQATATDFDRKLNEMKLAIGLEKRFTKDEILEAYLNIAPFGGNTYGIQAASQRYFGKIAQTLSPAEAASLIAIVQYPTTRNLSTADNYEANEERRNVILWSMWQEGYLTEAQYDEAVAIPVDSNFVQIAEPTNGCLAANEYAKFFCDYVVRNVENFESLGATPEERLDRWRQGGLDVYTTMNMDLQRTAQDRVWELVPNDLETIELGSATVSVEIDTGRILTMAQNKVFNDTEDGGGITATAVNFNTDRPYGGSSGFQVGSTYKIFALLAWLQRGFGLNEVVDASQFEQDQTEFLDTCADGGGPWGGIWEFKNSANLEIPSVSVFEATTRSINSAYASIAKELDQCEIRRVAEALGVHRADNNPLQTNPAAVLGTNEIAPLTMASAFGGIANGGKTCEPVMVDYFETTDGVRLAGQESSCRQSLTPDVAAAAASPMRGVVTGGTGTRANPGGDVPVIGKTGTTDSQVHTWMVGSSTEVATAVWVGNIVGDTSLRRISGGTVMRHDIFRPIMDRANEMYGGEAFPTPPARLQNGAGVQLPDITGLYIDEAIQLLEGVGLKLEVQAGAAGVVVSYEPAPGTLLARGQTVYVTLGEGGDDRDRFVPSTVMPNLISPARSEVEIRGLLQEAGIYGPLQAYCFEGSAGSDTANAEAIGQLPDAGSFVRIDVQVEVAMNCFAGAAPNPDEVLE</sequence>
<evidence type="ECO:0000256" key="5">
    <source>
        <dbReference type="ARBA" id="ARBA00022801"/>
    </source>
</evidence>
<comment type="catalytic activity">
    <reaction evidence="7">
        <text>Preferential cleavage: (Ac)2-L-Lys-D-Ala-|-D-Ala. Also transpeptidation of peptidyl-alanyl moieties that are N-acyl substituents of D-alanine.</text>
        <dbReference type="EC" id="3.4.16.4"/>
    </reaction>
</comment>
<evidence type="ECO:0000256" key="2">
    <source>
        <dbReference type="ARBA" id="ARBA00022670"/>
    </source>
</evidence>
<gene>
    <name evidence="12" type="ORF">C3B54_11386</name>
</gene>
<dbReference type="GO" id="GO:0009002">
    <property type="term" value="F:serine-type D-Ala-D-Ala carboxypeptidase activity"/>
    <property type="evidence" value="ECO:0007669"/>
    <property type="project" value="UniProtKB-EC"/>
</dbReference>
<dbReference type="InterPro" id="IPR012338">
    <property type="entry name" value="Beta-lactam/transpept-like"/>
</dbReference>
<dbReference type="PANTHER" id="PTHR32282">
    <property type="entry name" value="BINDING PROTEIN TRANSPEPTIDASE, PUTATIVE-RELATED"/>
    <property type="match status" value="1"/>
</dbReference>
<protein>
    <submittedName>
        <fullName evidence="12">Peptidoglycan transglycosylase/ peptidoglycan transpeptidase</fullName>
        <ecNumber evidence="12">2.4.1.129</ecNumber>
    </submittedName>
</protein>
<evidence type="ECO:0000256" key="7">
    <source>
        <dbReference type="ARBA" id="ARBA00034000"/>
    </source>
</evidence>
<evidence type="ECO:0000313" key="13">
    <source>
        <dbReference type="Proteomes" id="UP000243077"/>
    </source>
</evidence>
<dbReference type="EC" id="2.4.1.129" evidence="12"/>
<dbReference type="GO" id="GO:0008658">
    <property type="term" value="F:penicillin binding"/>
    <property type="evidence" value="ECO:0007669"/>
    <property type="project" value="InterPro"/>
</dbReference>
<feature type="transmembrane region" description="Helical" evidence="10">
    <location>
        <begin position="12"/>
        <end position="38"/>
    </location>
</feature>
<accession>A0A2L2BP37</accession>
<dbReference type="AlphaFoldDB" id="A0A2L2BP37"/>
<feature type="region of interest" description="Disordered" evidence="9">
    <location>
        <begin position="612"/>
        <end position="631"/>
    </location>
</feature>
<dbReference type="InterPro" id="IPR023346">
    <property type="entry name" value="Lysozyme-like_dom_sf"/>
</dbReference>
<reference evidence="12 13" key="1">
    <citation type="submission" date="2018-02" db="EMBL/GenBank/DDBJ databases">
        <title>Complete genome of the streamlined marine actinobacterium Pontimonas salivibrio CL-TW6 adapted to coastal planktonic lifestype.</title>
        <authorList>
            <person name="Cho B.C."/>
            <person name="Hardies S.C."/>
            <person name="Jang G.I."/>
            <person name="Hwang C.Y."/>
        </authorList>
    </citation>
    <scope>NUCLEOTIDE SEQUENCE [LARGE SCALE GENOMIC DNA]</scope>
    <source>
        <strain evidence="12 13">CL-TW6</strain>
    </source>
</reference>
<evidence type="ECO:0000256" key="1">
    <source>
        <dbReference type="ARBA" id="ARBA00022645"/>
    </source>
</evidence>
<feature type="domain" description="PASTA" evidence="11">
    <location>
        <begin position="705"/>
        <end position="766"/>
    </location>
</feature>
<dbReference type="GO" id="GO:0006508">
    <property type="term" value="P:proteolysis"/>
    <property type="evidence" value="ECO:0007669"/>
    <property type="project" value="UniProtKB-KW"/>
</dbReference>
<dbReference type="SUPFAM" id="SSF56601">
    <property type="entry name" value="beta-lactamase/transpeptidase-like"/>
    <property type="match status" value="1"/>
</dbReference>
<evidence type="ECO:0000256" key="8">
    <source>
        <dbReference type="ARBA" id="ARBA00049902"/>
    </source>
</evidence>
<dbReference type="Pfam" id="PF00912">
    <property type="entry name" value="Transgly"/>
    <property type="match status" value="1"/>
</dbReference>
<keyword evidence="10" id="KW-0472">Membrane</keyword>
<keyword evidence="5" id="KW-0378">Hydrolase</keyword>
<dbReference type="InterPro" id="IPR005543">
    <property type="entry name" value="PASTA_dom"/>
</dbReference>
<evidence type="ECO:0000256" key="6">
    <source>
        <dbReference type="ARBA" id="ARBA00023268"/>
    </source>
</evidence>
<dbReference type="InterPro" id="IPR001460">
    <property type="entry name" value="PCN-bd_Tpept"/>
</dbReference>
<keyword evidence="1" id="KW-0121">Carboxypeptidase</keyword>
<dbReference type="SUPFAM" id="SSF54184">
    <property type="entry name" value="Penicillin-binding protein 2x (pbp-2x), c-terminal domain"/>
    <property type="match status" value="1"/>
</dbReference>
<dbReference type="InterPro" id="IPR036950">
    <property type="entry name" value="PBP_transglycosylase"/>
</dbReference>
<dbReference type="PANTHER" id="PTHR32282:SF33">
    <property type="entry name" value="PEPTIDOGLYCAN GLYCOSYLTRANSFERASE"/>
    <property type="match status" value="1"/>
</dbReference>
<dbReference type="GO" id="GO:0009252">
    <property type="term" value="P:peptidoglycan biosynthetic process"/>
    <property type="evidence" value="ECO:0007669"/>
    <property type="project" value="TreeGrafter"/>
</dbReference>
<dbReference type="GO" id="GO:0008955">
    <property type="term" value="F:peptidoglycan glycosyltransferase activity"/>
    <property type="evidence" value="ECO:0007669"/>
    <property type="project" value="UniProtKB-EC"/>
</dbReference>
<name>A0A2L2BP37_9MICO</name>
<dbReference type="Proteomes" id="UP000243077">
    <property type="component" value="Chromosome"/>
</dbReference>
<dbReference type="GO" id="GO:0030288">
    <property type="term" value="C:outer membrane-bounded periplasmic space"/>
    <property type="evidence" value="ECO:0007669"/>
    <property type="project" value="TreeGrafter"/>
</dbReference>
<dbReference type="CDD" id="cd06577">
    <property type="entry name" value="PASTA_pknB"/>
    <property type="match status" value="1"/>
</dbReference>
<keyword evidence="13" id="KW-1185">Reference proteome</keyword>
<organism evidence="12 13">
    <name type="scientific">Pontimonas salivibrio</name>
    <dbReference type="NCBI Taxonomy" id="1159327"/>
    <lineage>
        <taxon>Bacteria</taxon>
        <taxon>Bacillati</taxon>
        <taxon>Actinomycetota</taxon>
        <taxon>Actinomycetes</taxon>
        <taxon>Micrococcales</taxon>
        <taxon>Microbacteriaceae</taxon>
        <taxon>Pontimonas</taxon>
    </lineage>
</organism>
<evidence type="ECO:0000256" key="4">
    <source>
        <dbReference type="ARBA" id="ARBA00022679"/>
    </source>
</evidence>
<evidence type="ECO:0000256" key="3">
    <source>
        <dbReference type="ARBA" id="ARBA00022676"/>
    </source>
</evidence>
<dbReference type="Pfam" id="PF00905">
    <property type="entry name" value="Transpeptidase"/>
    <property type="match status" value="1"/>
</dbReference>
<dbReference type="EMBL" id="CP026923">
    <property type="protein sequence ID" value="AVG23382.1"/>
    <property type="molecule type" value="Genomic_DNA"/>
</dbReference>
<comment type="catalytic activity">
    <reaction evidence="8">
        <text>[GlcNAc-(1-&gt;4)-Mur2Ac(oyl-L-Ala-gamma-D-Glu-L-Lys-D-Ala-D-Ala)](n)-di-trans,octa-cis-undecaprenyl diphosphate + beta-D-GlcNAc-(1-&gt;4)-Mur2Ac(oyl-L-Ala-gamma-D-Glu-L-Lys-D-Ala-D-Ala)-di-trans,octa-cis-undecaprenyl diphosphate = [GlcNAc-(1-&gt;4)-Mur2Ac(oyl-L-Ala-gamma-D-Glu-L-Lys-D-Ala-D-Ala)](n+1)-di-trans,octa-cis-undecaprenyl diphosphate + di-trans,octa-cis-undecaprenyl diphosphate + H(+)</text>
        <dbReference type="Rhea" id="RHEA:23708"/>
        <dbReference type="Rhea" id="RHEA-COMP:9602"/>
        <dbReference type="Rhea" id="RHEA-COMP:9603"/>
        <dbReference type="ChEBI" id="CHEBI:15378"/>
        <dbReference type="ChEBI" id="CHEBI:58405"/>
        <dbReference type="ChEBI" id="CHEBI:60033"/>
        <dbReference type="ChEBI" id="CHEBI:78435"/>
        <dbReference type="EC" id="2.4.99.28"/>
    </reaction>
</comment>
<dbReference type="Pfam" id="PF03793">
    <property type="entry name" value="PASTA"/>
    <property type="match status" value="1"/>
</dbReference>